<evidence type="ECO:0000313" key="2">
    <source>
        <dbReference type="EMBL" id="MFD2311882.1"/>
    </source>
</evidence>
<reference evidence="3" key="1">
    <citation type="journal article" date="2019" name="Int. J. Syst. Evol. Microbiol.">
        <title>The Global Catalogue of Microorganisms (GCM) 10K type strain sequencing project: providing services to taxonomists for standard genome sequencing and annotation.</title>
        <authorList>
            <consortium name="The Broad Institute Genomics Platform"/>
            <consortium name="The Broad Institute Genome Sequencing Center for Infectious Disease"/>
            <person name="Wu L."/>
            <person name="Ma J."/>
        </authorList>
    </citation>
    <scope>NUCLEOTIDE SEQUENCE [LARGE SCALE GENOMIC DNA]</scope>
    <source>
        <strain evidence="3">KCTC 12848</strain>
    </source>
</reference>
<gene>
    <name evidence="2" type="ORF">ACFSKX_15740</name>
</gene>
<sequence>MKKLIGLMLGFFLCSGALSEEGDFRCFQSVGLEKPLRLQFDFPPGDQKTGYVTYESGSGKIPVENTGMKETRMEPGRPSEFEVEWEEVAANDSGGKYVIVSQGARVYEFKYIRRDGKLFEFEEDLDSLGENGCAWNRQ</sequence>
<name>A0ABW5EEI9_9GAMM</name>
<evidence type="ECO:0000256" key="1">
    <source>
        <dbReference type="SAM" id="SignalP"/>
    </source>
</evidence>
<keyword evidence="1" id="KW-0732">Signal</keyword>
<dbReference type="RefSeq" id="WP_265722680.1">
    <property type="nucleotide sequence ID" value="NZ_JAPIVK010000027.1"/>
</dbReference>
<proteinExistence type="predicted"/>
<protein>
    <submittedName>
        <fullName evidence="2">Uncharacterized protein</fullName>
    </submittedName>
</protein>
<dbReference type="Proteomes" id="UP001597425">
    <property type="component" value="Unassembled WGS sequence"/>
</dbReference>
<organism evidence="2 3">
    <name type="scientific">Microbulbifer halophilus</name>
    <dbReference type="NCBI Taxonomy" id="453963"/>
    <lineage>
        <taxon>Bacteria</taxon>
        <taxon>Pseudomonadati</taxon>
        <taxon>Pseudomonadota</taxon>
        <taxon>Gammaproteobacteria</taxon>
        <taxon>Cellvibrionales</taxon>
        <taxon>Microbulbiferaceae</taxon>
        <taxon>Microbulbifer</taxon>
    </lineage>
</organism>
<dbReference type="EMBL" id="JBHUJD010000024">
    <property type="protein sequence ID" value="MFD2311882.1"/>
    <property type="molecule type" value="Genomic_DNA"/>
</dbReference>
<accession>A0ABW5EEI9</accession>
<feature type="signal peptide" evidence="1">
    <location>
        <begin position="1"/>
        <end position="19"/>
    </location>
</feature>
<feature type="chain" id="PRO_5046087370" evidence="1">
    <location>
        <begin position="20"/>
        <end position="138"/>
    </location>
</feature>
<comment type="caution">
    <text evidence="2">The sequence shown here is derived from an EMBL/GenBank/DDBJ whole genome shotgun (WGS) entry which is preliminary data.</text>
</comment>
<evidence type="ECO:0000313" key="3">
    <source>
        <dbReference type="Proteomes" id="UP001597425"/>
    </source>
</evidence>
<keyword evidence="3" id="KW-1185">Reference proteome</keyword>